<accession>A0A2Z3H7Y8</accession>
<evidence type="ECO:0000313" key="2">
    <source>
        <dbReference type="Proteomes" id="UP000245802"/>
    </source>
</evidence>
<dbReference type="AlphaFoldDB" id="A0A2Z3H7Y8"/>
<sequence length="81" mass="8857">MEQLVHLAAYPAPHPTHLHHADRLGQGRSIGSGCVEGAIKHVVNRRLKRTGARWKAAHVGPLVELGGLVETPEWKDLWTAA</sequence>
<dbReference type="EMBL" id="CP025958">
    <property type="protein sequence ID" value="AWM40981.1"/>
    <property type="molecule type" value="Genomic_DNA"/>
</dbReference>
<reference evidence="1 2" key="1">
    <citation type="submission" date="2018-01" db="EMBL/GenBank/DDBJ databases">
        <title>G. obscuriglobus.</title>
        <authorList>
            <person name="Franke J."/>
            <person name="Blomberg W."/>
            <person name="Selmecki A."/>
        </authorList>
    </citation>
    <scope>NUCLEOTIDE SEQUENCE [LARGE SCALE GENOMIC DNA]</scope>
    <source>
        <strain evidence="1 2">DSM 5831</strain>
    </source>
</reference>
<proteinExistence type="predicted"/>
<dbReference type="OrthoDB" id="237307at2"/>
<organism evidence="1 2">
    <name type="scientific">Gemmata obscuriglobus</name>
    <dbReference type="NCBI Taxonomy" id="114"/>
    <lineage>
        <taxon>Bacteria</taxon>
        <taxon>Pseudomonadati</taxon>
        <taxon>Planctomycetota</taxon>
        <taxon>Planctomycetia</taxon>
        <taxon>Gemmatales</taxon>
        <taxon>Gemmataceae</taxon>
        <taxon>Gemmata</taxon>
    </lineage>
</organism>
<name>A0A2Z3H7Y8_9BACT</name>
<dbReference type="Proteomes" id="UP000245802">
    <property type="component" value="Chromosome"/>
</dbReference>
<dbReference type="RefSeq" id="WP_010045749.1">
    <property type="nucleotide sequence ID" value="NZ_CP025958.1"/>
</dbReference>
<dbReference type="KEGG" id="gog:C1280_31030"/>
<keyword evidence="2" id="KW-1185">Reference proteome</keyword>
<evidence type="ECO:0000313" key="1">
    <source>
        <dbReference type="EMBL" id="AWM40981.1"/>
    </source>
</evidence>
<gene>
    <name evidence="1" type="ORF">C1280_31030</name>
</gene>
<protein>
    <submittedName>
        <fullName evidence="1">Uncharacterized protein</fullName>
    </submittedName>
</protein>